<organism evidence="9 10">
    <name type="scientific">Marinicella litoralis</name>
    <dbReference type="NCBI Taxonomy" id="644220"/>
    <lineage>
        <taxon>Bacteria</taxon>
        <taxon>Pseudomonadati</taxon>
        <taxon>Pseudomonadota</taxon>
        <taxon>Gammaproteobacteria</taxon>
        <taxon>Lysobacterales</taxon>
        <taxon>Marinicellaceae</taxon>
        <taxon>Marinicella</taxon>
    </lineage>
</organism>
<comment type="similarity">
    <text evidence="2 8">Belongs to the 4-toluene sulfonate uptake permease (TSUP) (TC 2.A.102) family.</text>
</comment>
<keyword evidence="10" id="KW-1185">Reference proteome</keyword>
<comment type="subcellular location">
    <subcellularLocation>
        <location evidence="1 8">Cell membrane</location>
        <topology evidence="1 8">Multi-pass membrane protein</topology>
    </subcellularLocation>
</comment>
<dbReference type="PANTHER" id="PTHR30269">
    <property type="entry name" value="TRANSMEMBRANE PROTEIN YFCA"/>
    <property type="match status" value="1"/>
</dbReference>
<protein>
    <recommendedName>
        <fullName evidence="8">Probable membrane transporter protein</fullName>
    </recommendedName>
</protein>
<dbReference type="AlphaFoldDB" id="A0A4R6XXX7"/>
<keyword evidence="7 8" id="KW-0472">Membrane</keyword>
<dbReference type="InterPro" id="IPR052017">
    <property type="entry name" value="TSUP"/>
</dbReference>
<feature type="transmembrane region" description="Helical" evidence="8">
    <location>
        <begin position="68"/>
        <end position="90"/>
    </location>
</feature>
<dbReference type="Pfam" id="PF01925">
    <property type="entry name" value="TauE"/>
    <property type="match status" value="1"/>
</dbReference>
<dbReference type="OrthoDB" id="8480055at2"/>
<keyword evidence="3" id="KW-0813">Transport</keyword>
<dbReference type="InterPro" id="IPR002781">
    <property type="entry name" value="TM_pro_TauE-like"/>
</dbReference>
<keyword evidence="5 8" id="KW-0812">Transmembrane</keyword>
<feature type="transmembrane region" description="Helical" evidence="8">
    <location>
        <begin position="206"/>
        <end position="224"/>
    </location>
</feature>
<feature type="transmembrane region" description="Helical" evidence="8">
    <location>
        <begin position="140"/>
        <end position="156"/>
    </location>
</feature>
<dbReference type="PANTHER" id="PTHR30269:SF37">
    <property type="entry name" value="MEMBRANE TRANSPORTER PROTEIN"/>
    <property type="match status" value="1"/>
</dbReference>
<accession>A0A4R6XXX7</accession>
<feature type="transmembrane region" description="Helical" evidence="8">
    <location>
        <begin position="110"/>
        <end position="128"/>
    </location>
</feature>
<dbReference type="RefSeq" id="WP_099019197.1">
    <property type="nucleotide sequence ID" value="NZ_NIHB01000002.1"/>
</dbReference>
<dbReference type="EMBL" id="SNZB01000002">
    <property type="protein sequence ID" value="TDR22563.1"/>
    <property type="molecule type" value="Genomic_DNA"/>
</dbReference>
<evidence type="ECO:0000256" key="6">
    <source>
        <dbReference type="ARBA" id="ARBA00022989"/>
    </source>
</evidence>
<evidence type="ECO:0000256" key="7">
    <source>
        <dbReference type="ARBA" id="ARBA00023136"/>
    </source>
</evidence>
<gene>
    <name evidence="9" type="ORF">C8D91_1054</name>
</gene>
<sequence length="257" mass="27657">MEIILVSTVALMASCLTLFSGFGLGTLLMPVVALFFPIEVAIGVTAIVHLSNNLFKVALLGRHAHKTVLLKFGLTAVMAAFLGAWLLGWLAEQGQVITYQCLGHDFETTGLKLIVGGLILLFVMLEFSKKFNTWALDPKYLPLGGLVSGFFGGLSGHQGAFRSLFLLKAGLTKEQFVATGVMVAVMVDVSRLLVYGQDMVANHQLVDWPLVIAATLSAFVGAYLGKKWLQKVTINLIHFLVSLLLVVVALGLITGLI</sequence>
<evidence type="ECO:0000256" key="4">
    <source>
        <dbReference type="ARBA" id="ARBA00022475"/>
    </source>
</evidence>
<evidence type="ECO:0000256" key="8">
    <source>
        <dbReference type="RuleBase" id="RU363041"/>
    </source>
</evidence>
<evidence type="ECO:0000256" key="3">
    <source>
        <dbReference type="ARBA" id="ARBA00022448"/>
    </source>
</evidence>
<feature type="transmembrane region" description="Helical" evidence="8">
    <location>
        <begin position="236"/>
        <end position="256"/>
    </location>
</feature>
<comment type="caution">
    <text evidence="9">The sequence shown here is derived from an EMBL/GenBank/DDBJ whole genome shotgun (WGS) entry which is preliminary data.</text>
</comment>
<evidence type="ECO:0000256" key="1">
    <source>
        <dbReference type="ARBA" id="ARBA00004651"/>
    </source>
</evidence>
<dbReference type="Proteomes" id="UP000295724">
    <property type="component" value="Unassembled WGS sequence"/>
</dbReference>
<reference evidence="9 10" key="1">
    <citation type="submission" date="2019-03" db="EMBL/GenBank/DDBJ databases">
        <title>Genomic Encyclopedia of Type Strains, Phase IV (KMG-IV): sequencing the most valuable type-strain genomes for metagenomic binning, comparative biology and taxonomic classification.</title>
        <authorList>
            <person name="Goeker M."/>
        </authorList>
    </citation>
    <scope>NUCLEOTIDE SEQUENCE [LARGE SCALE GENOMIC DNA]</scope>
    <source>
        <strain evidence="9 10">DSM 25488</strain>
    </source>
</reference>
<evidence type="ECO:0000313" key="10">
    <source>
        <dbReference type="Proteomes" id="UP000295724"/>
    </source>
</evidence>
<evidence type="ECO:0000256" key="2">
    <source>
        <dbReference type="ARBA" id="ARBA00009142"/>
    </source>
</evidence>
<feature type="transmembrane region" description="Helical" evidence="8">
    <location>
        <begin position="27"/>
        <end position="48"/>
    </location>
</feature>
<evidence type="ECO:0000313" key="9">
    <source>
        <dbReference type="EMBL" id="TDR22563.1"/>
    </source>
</evidence>
<keyword evidence="6 8" id="KW-1133">Transmembrane helix</keyword>
<evidence type="ECO:0000256" key="5">
    <source>
        <dbReference type="ARBA" id="ARBA00022692"/>
    </source>
</evidence>
<proteinExistence type="inferred from homology"/>
<keyword evidence="4 8" id="KW-1003">Cell membrane</keyword>
<feature type="transmembrane region" description="Helical" evidence="8">
    <location>
        <begin position="176"/>
        <end position="194"/>
    </location>
</feature>
<name>A0A4R6XXX7_9GAMM</name>
<dbReference type="GO" id="GO:0005886">
    <property type="term" value="C:plasma membrane"/>
    <property type="evidence" value="ECO:0007669"/>
    <property type="project" value="UniProtKB-SubCell"/>
</dbReference>